<proteinExistence type="inferred from homology"/>
<accession>A0A0W0TNU1</accession>
<dbReference type="EMBL" id="LNYC01000072">
    <property type="protein sequence ID" value="KTC97194.1"/>
    <property type="molecule type" value="Genomic_DNA"/>
</dbReference>
<evidence type="ECO:0000256" key="1">
    <source>
        <dbReference type="ARBA" id="ARBA00006738"/>
    </source>
</evidence>
<evidence type="ECO:0000313" key="3">
    <source>
        <dbReference type="EMBL" id="KTC97194.1"/>
    </source>
</evidence>
<dbReference type="SUPFAM" id="SSF52980">
    <property type="entry name" value="Restriction endonuclease-like"/>
    <property type="match status" value="1"/>
</dbReference>
<protein>
    <recommendedName>
        <fullName evidence="2">UPF0102 protein Lgee_1855</fullName>
    </recommendedName>
</protein>
<dbReference type="Proteomes" id="UP000054785">
    <property type="component" value="Unassembled WGS sequence"/>
</dbReference>
<evidence type="ECO:0000313" key="4">
    <source>
        <dbReference type="Proteomes" id="UP000054785"/>
    </source>
</evidence>
<dbReference type="PATRIC" id="fig|45065.4.peg.2012"/>
<keyword evidence="4" id="KW-1185">Reference proteome</keyword>
<evidence type="ECO:0000256" key="2">
    <source>
        <dbReference type="HAMAP-Rule" id="MF_00048"/>
    </source>
</evidence>
<dbReference type="AlphaFoldDB" id="A0A0W0TNU1"/>
<dbReference type="PANTHER" id="PTHR34039">
    <property type="entry name" value="UPF0102 PROTEIN YRAN"/>
    <property type="match status" value="1"/>
</dbReference>
<dbReference type="PANTHER" id="PTHR34039:SF1">
    <property type="entry name" value="UPF0102 PROTEIN YRAN"/>
    <property type="match status" value="1"/>
</dbReference>
<dbReference type="NCBIfam" id="TIGR00252">
    <property type="entry name" value="YraN family protein"/>
    <property type="match status" value="1"/>
</dbReference>
<sequence length="116" mass="12828">MANAYGKEAEQIACVWLKRQGLLEVTRNFSCRFGEIDLVMQDADSLVFVEVRARSSAAFGGAAASVTTQKQQKIRRTAAFYLTKHPARQGRDARFDVVCLDGSPARITWIKNAFGA</sequence>
<comment type="caution">
    <text evidence="3">The sequence shown here is derived from an EMBL/GenBank/DDBJ whole genome shotgun (WGS) entry which is preliminary data.</text>
</comment>
<dbReference type="RefSeq" id="WP_242604344.1">
    <property type="nucleotide sequence ID" value="NZ_CP038271.1"/>
</dbReference>
<dbReference type="GO" id="GO:0003676">
    <property type="term" value="F:nucleic acid binding"/>
    <property type="evidence" value="ECO:0007669"/>
    <property type="project" value="InterPro"/>
</dbReference>
<gene>
    <name evidence="3" type="ORF">Lgee_1855</name>
</gene>
<reference evidence="3 4" key="1">
    <citation type="submission" date="2015-11" db="EMBL/GenBank/DDBJ databases">
        <title>Genomic analysis of 38 Legionella species identifies large and diverse effector repertoires.</title>
        <authorList>
            <person name="Burstein D."/>
            <person name="Amaro F."/>
            <person name="Zusman T."/>
            <person name="Lifshitz Z."/>
            <person name="Cohen O."/>
            <person name="Gilbert J.A."/>
            <person name="Pupko T."/>
            <person name="Shuman H.A."/>
            <person name="Segal G."/>
        </authorList>
    </citation>
    <scope>NUCLEOTIDE SEQUENCE [LARGE SCALE GENOMIC DNA]</scope>
    <source>
        <strain evidence="3 4">ATCC 49504</strain>
    </source>
</reference>
<dbReference type="Gene3D" id="3.40.1350.10">
    <property type="match status" value="1"/>
</dbReference>
<dbReference type="InterPro" id="IPR011335">
    <property type="entry name" value="Restrct_endonuc-II-like"/>
</dbReference>
<dbReference type="Pfam" id="PF02021">
    <property type="entry name" value="UPF0102"/>
    <property type="match status" value="1"/>
</dbReference>
<name>A0A0W0TNU1_9GAMM</name>
<organism evidence="3 4">
    <name type="scientific">Legionella geestiana</name>
    <dbReference type="NCBI Taxonomy" id="45065"/>
    <lineage>
        <taxon>Bacteria</taxon>
        <taxon>Pseudomonadati</taxon>
        <taxon>Pseudomonadota</taxon>
        <taxon>Gammaproteobacteria</taxon>
        <taxon>Legionellales</taxon>
        <taxon>Legionellaceae</taxon>
        <taxon>Legionella</taxon>
    </lineage>
</organism>
<dbReference type="HAMAP" id="MF_00048">
    <property type="entry name" value="UPF0102"/>
    <property type="match status" value="1"/>
</dbReference>
<dbReference type="InterPro" id="IPR011856">
    <property type="entry name" value="tRNA_endonuc-like_dom_sf"/>
</dbReference>
<dbReference type="InterPro" id="IPR003509">
    <property type="entry name" value="UPF0102_YraN-like"/>
</dbReference>
<comment type="similarity">
    <text evidence="1 2">Belongs to the UPF0102 family.</text>
</comment>
<dbReference type="NCBIfam" id="NF009150">
    <property type="entry name" value="PRK12497.1-3"/>
    <property type="match status" value="1"/>
</dbReference>
<dbReference type="STRING" id="45065.Lgee_1855"/>